<dbReference type="EMBL" id="NCKV01003384">
    <property type="protein sequence ID" value="RWS25785.1"/>
    <property type="molecule type" value="Genomic_DNA"/>
</dbReference>
<keyword evidence="3" id="KW-0443">Lipid metabolism</keyword>
<evidence type="ECO:0000256" key="3">
    <source>
        <dbReference type="ARBA" id="ARBA00023098"/>
    </source>
</evidence>
<dbReference type="SFLD" id="SFLDG01203">
    <property type="entry name" value="Prostaglandin_E_synthase_like1"/>
    <property type="match status" value="1"/>
</dbReference>
<dbReference type="GO" id="GO:0005739">
    <property type="term" value="C:mitochondrion"/>
    <property type="evidence" value="ECO:0007669"/>
    <property type="project" value="TreeGrafter"/>
</dbReference>
<sequence>MIAFACMLRSTFNRNIQRLPLNSKPSTRKVSQYFLFAVAVGGSVGAFEYWKLMREHRKAIEAEEHKWDYYTKTLKTIPGLSTGLLVPRSVLQNTKISRSIPGPTKLPGISLTLFQYQTCPFCCKVRAFLDYYGIPYNLVEVNPVFRSQIKFSNYRKVPIILVDKEGEEDLIQLNDSSLIISILRTLIVHSGSSNEDLKSLIQLYQNISYSDLSTKKEVKQVVNRYFLMFGDTIGPETYKKMEQHLIDERKWRQWGDEVFVHVLSPNVYRHFGESLRTFEYFSKVGNWEEYFPQWERLFVIYLGASVMLFVSKMLKRKHSLKDDVRESLYDECRNWLKAIGKNKMFMGGDKPDLADLTIYGLLSSIEGCEAFQDLLKHTNIAHWYYAVKECCKNNAGQHEINLKT</sequence>
<dbReference type="STRING" id="299467.A0A443SE44"/>
<gene>
    <name evidence="5" type="ORF">B4U80_06535</name>
</gene>
<dbReference type="VEuPathDB" id="VectorBase:LDEU006255"/>
<keyword evidence="6" id="KW-1185">Reference proteome</keyword>
<dbReference type="InterPro" id="IPR036249">
    <property type="entry name" value="Thioredoxin-like_sf"/>
</dbReference>
<accession>A0A443SE44</accession>
<dbReference type="InterPro" id="IPR002109">
    <property type="entry name" value="Glutaredoxin"/>
</dbReference>
<dbReference type="SFLD" id="SFLDG01182">
    <property type="entry name" value="Prostaglandin_E_synthase_like"/>
    <property type="match status" value="1"/>
</dbReference>
<proteinExistence type="inferred from homology"/>
<dbReference type="AlphaFoldDB" id="A0A443SE44"/>
<evidence type="ECO:0000256" key="1">
    <source>
        <dbReference type="ARBA" id="ARBA00002549"/>
    </source>
</evidence>
<protein>
    <submittedName>
        <fullName evidence="5">Prostaglandin E synthase 2-like protein</fullName>
    </submittedName>
</protein>
<dbReference type="InterPro" id="IPR036282">
    <property type="entry name" value="Glutathione-S-Trfase_C_sf"/>
</dbReference>
<dbReference type="SUPFAM" id="SSF52833">
    <property type="entry name" value="Thioredoxin-like"/>
    <property type="match status" value="1"/>
</dbReference>
<dbReference type="Gene3D" id="6.20.200.30">
    <property type="match status" value="1"/>
</dbReference>
<evidence type="ECO:0000259" key="4">
    <source>
        <dbReference type="Pfam" id="PF00462"/>
    </source>
</evidence>
<name>A0A443SE44_9ACAR</name>
<dbReference type="Proteomes" id="UP000288716">
    <property type="component" value="Unassembled WGS sequence"/>
</dbReference>
<dbReference type="Pfam" id="PF00462">
    <property type="entry name" value="Glutaredoxin"/>
    <property type="match status" value="1"/>
</dbReference>
<evidence type="ECO:0000313" key="6">
    <source>
        <dbReference type="Proteomes" id="UP000288716"/>
    </source>
</evidence>
<dbReference type="Gene3D" id="3.40.30.10">
    <property type="entry name" value="Glutaredoxin"/>
    <property type="match status" value="1"/>
</dbReference>
<dbReference type="GO" id="GO:0001516">
    <property type="term" value="P:prostaglandin biosynthetic process"/>
    <property type="evidence" value="ECO:0007669"/>
    <property type="project" value="UniProtKB-UniPathway"/>
</dbReference>
<dbReference type="PROSITE" id="PS51354">
    <property type="entry name" value="GLUTAREDOXIN_2"/>
    <property type="match status" value="1"/>
</dbReference>
<dbReference type="Gene3D" id="1.20.1050.10">
    <property type="match status" value="1"/>
</dbReference>
<dbReference type="OrthoDB" id="423541at2759"/>
<comment type="similarity">
    <text evidence="2">Belongs to the GST superfamily.</text>
</comment>
<comment type="function">
    <text evidence="1">Has a glutathione-disulfide oxidoreductase activity in the presence of NADPH and glutathione reductase. Reduces low molecular weight disulfides and proteins.</text>
</comment>
<dbReference type="SFLD" id="SFLDS00019">
    <property type="entry name" value="Glutathione_Transferase_(cytos"/>
    <property type="match status" value="1"/>
</dbReference>
<reference evidence="5 6" key="1">
    <citation type="journal article" date="2018" name="Gigascience">
        <title>Genomes of trombidid mites reveal novel predicted allergens and laterally-transferred genes associated with secondary metabolism.</title>
        <authorList>
            <person name="Dong X."/>
            <person name="Chaisiri K."/>
            <person name="Xia D."/>
            <person name="Armstrong S.D."/>
            <person name="Fang Y."/>
            <person name="Donnelly M.J."/>
            <person name="Kadowaki T."/>
            <person name="McGarry J.W."/>
            <person name="Darby A.C."/>
            <person name="Makepeace B.L."/>
        </authorList>
    </citation>
    <scope>NUCLEOTIDE SEQUENCE [LARGE SCALE GENOMIC DNA]</scope>
    <source>
        <strain evidence="5">UoL-UT</strain>
    </source>
</reference>
<dbReference type="InterPro" id="IPR011767">
    <property type="entry name" value="GLR_AS"/>
</dbReference>
<dbReference type="GO" id="GO:0050220">
    <property type="term" value="F:prostaglandin-E synthase activity"/>
    <property type="evidence" value="ECO:0007669"/>
    <property type="project" value="InterPro"/>
</dbReference>
<evidence type="ECO:0000256" key="2">
    <source>
        <dbReference type="ARBA" id="ARBA00007409"/>
    </source>
</evidence>
<dbReference type="CDD" id="cd03197">
    <property type="entry name" value="GST_C_mPGES2"/>
    <property type="match status" value="1"/>
</dbReference>
<dbReference type="PANTHER" id="PTHR12782">
    <property type="entry name" value="MICROSOMAL PROSTAGLANDIN E SYNTHASE-2"/>
    <property type="match status" value="1"/>
</dbReference>
<dbReference type="InterPro" id="IPR034335">
    <property type="entry name" value="PGES2_C"/>
</dbReference>
<organism evidence="5 6">
    <name type="scientific">Leptotrombidium deliense</name>
    <dbReference type="NCBI Taxonomy" id="299467"/>
    <lineage>
        <taxon>Eukaryota</taxon>
        <taxon>Metazoa</taxon>
        <taxon>Ecdysozoa</taxon>
        <taxon>Arthropoda</taxon>
        <taxon>Chelicerata</taxon>
        <taxon>Arachnida</taxon>
        <taxon>Acari</taxon>
        <taxon>Acariformes</taxon>
        <taxon>Trombidiformes</taxon>
        <taxon>Prostigmata</taxon>
        <taxon>Anystina</taxon>
        <taxon>Parasitengona</taxon>
        <taxon>Trombiculoidea</taxon>
        <taxon>Trombiculidae</taxon>
        <taxon>Leptotrombidium</taxon>
    </lineage>
</organism>
<dbReference type="InterPro" id="IPR034334">
    <property type="entry name" value="PGES2"/>
</dbReference>
<comment type="caution">
    <text evidence="5">The sequence shown here is derived from an EMBL/GenBank/DDBJ whole genome shotgun (WGS) entry which is preliminary data.</text>
</comment>
<evidence type="ECO:0000313" key="5">
    <source>
        <dbReference type="EMBL" id="RWS25785.1"/>
    </source>
</evidence>
<dbReference type="InterPro" id="IPR040079">
    <property type="entry name" value="Glutathione_S-Trfase"/>
</dbReference>
<dbReference type="SUPFAM" id="SSF47616">
    <property type="entry name" value="GST C-terminal domain-like"/>
    <property type="match status" value="1"/>
</dbReference>
<dbReference type="UniPathway" id="UPA00662"/>
<feature type="domain" description="Glutaredoxin" evidence="4">
    <location>
        <begin position="112"/>
        <end position="165"/>
    </location>
</feature>
<dbReference type="PANTHER" id="PTHR12782:SF5">
    <property type="entry name" value="PROSTAGLANDIN E SYNTHASE 2"/>
    <property type="match status" value="1"/>
</dbReference>
<dbReference type="PROSITE" id="PS00195">
    <property type="entry name" value="GLUTAREDOXIN_1"/>
    <property type="match status" value="1"/>
</dbReference>